<name>A0A2J6R8Y9_HYAVF</name>
<protein>
    <submittedName>
        <fullName evidence="1">Uncharacterized protein</fullName>
    </submittedName>
</protein>
<reference evidence="1 2" key="1">
    <citation type="submission" date="2016-04" db="EMBL/GenBank/DDBJ databases">
        <title>A degradative enzymes factory behind the ericoid mycorrhizal symbiosis.</title>
        <authorList>
            <consortium name="DOE Joint Genome Institute"/>
            <person name="Martino E."/>
            <person name="Morin E."/>
            <person name="Grelet G."/>
            <person name="Kuo A."/>
            <person name="Kohler A."/>
            <person name="Daghino S."/>
            <person name="Barry K."/>
            <person name="Choi C."/>
            <person name="Cichocki N."/>
            <person name="Clum A."/>
            <person name="Copeland A."/>
            <person name="Hainaut M."/>
            <person name="Haridas S."/>
            <person name="Labutti K."/>
            <person name="Lindquist E."/>
            <person name="Lipzen A."/>
            <person name="Khouja H.-R."/>
            <person name="Murat C."/>
            <person name="Ohm R."/>
            <person name="Olson A."/>
            <person name="Spatafora J."/>
            <person name="Veneault-Fourrey C."/>
            <person name="Henrissat B."/>
            <person name="Grigoriev I."/>
            <person name="Martin F."/>
            <person name="Perotto S."/>
        </authorList>
    </citation>
    <scope>NUCLEOTIDE SEQUENCE [LARGE SCALE GENOMIC DNA]</scope>
    <source>
        <strain evidence="1 2">F</strain>
    </source>
</reference>
<dbReference type="AlphaFoldDB" id="A0A2J6R8Y9"/>
<evidence type="ECO:0000313" key="1">
    <source>
        <dbReference type="EMBL" id="PMD34975.1"/>
    </source>
</evidence>
<proteinExistence type="predicted"/>
<organism evidence="1 2">
    <name type="scientific">Hyaloscypha variabilis (strain UAMH 11265 / GT02V1 / F)</name>
    <name type="common">Meliniomyces variabilis</name>
    <dbReference type="NCBI Taxonomy" id="1149755"/>
    <lineage>
        <taxon>Eukaryota</taxon>
        <taxon>Fungi</taxon>
        <taxon>Dikarya</taxon>
        <taxon>Ascomycota</taxon>
        <taxon>Pezizomycotina</taxon>
        <taxon>Leotiomycetes</taxon>
        <taxon>Helotiales</taxon>
        <taxon>Hyaloscyphaceae</taxon>
        <taxon>Hyaloscypha</taxon>
        <taxon>Hyaloscypha variabilis</taxon>
    </lineage>
</organism>
<dbReference type="Proteomes" id="UP000235786">
    <property type="component" value="Unassembled WGS sequence"/>
</dbReference>
<evidence type="ECO:0000313" key="2">
    <source>
        <dbReference type="Proteomes" id="UP000235786"/>
    </source>
</evidence>
<gene>
    <name evidence="1" type="ORF">L207DRAFT_517090</name>
</gene>
<accession>A0A2J6R8Y9</accession>
<sequence length="56" mass="6093">MPVPCVGPSTCRWDSNADPRTVCIPFSRSVCCIAGLCRIVALQRVSCSVAPHRMNM</sequence>
<dbReference type="EMBL" id="KZ613953">
    <property type="protein sequence ID" value="PMD34975.1"/>
    <property type="molecule type" value="Genomic_DNA"/>
</dbReference>
<keyword evidence="2" id="KW-1185">Reference proteome</keyword>